<sequence length="173" mass="19304">SHSTNPTVTEQSTQPVSPRFQELISHSPPNADNHSDIAISPVNSDTTSNIPVTSSHNITPPINQPSIPIRKSTRISNPPSYLQDYHCTLLSTTNHDSIHPTSQSSSQYKYPLSSFISYKDISAAHKHFIFNLSTLTEPTSYEDAMHDEQRKSAINTDCIVEEQYLDYDKITSS</sequence>
<protein>
    <submittedName>
        <fullName evidence="2">Uncharacterized protein</fullName>
    </submittedName>
</protein>
<feature type="compositionally biased region" description="Polar residues" evidence="1">
    <location>
        <begin position="1"/>
        <end position="16"/>
    </location>
</feature>
<proteinExistence type="predicted"/>
<dbReference type="Proteomes" id="UP000265520">
    <property type="component" value="Unassembled WGS sequence"/>
</dbReference>
<accession>A0A392QR34</accession>
<feature type="region of interest" description="Disordered" evidence="1">
    <location>
        <begin position="1"/>
        <end position="69"/>
    </location>
</feature>
<comment type="caution">
    <text evidence="2">The sequence shown here is derived from an EMBL/GenBank/DDBJ whole genome shotgun (WGS) entry which is preliminary data.</text>
</comment>
<feature type="compositionally biased region" description="Polar residues" evidence="1">
    <location>
        <begin position="41"/>
        <end position="66"/>
    </location>
</feature>
<dbReference type="AlphaFoldDB" id="A0A392QR34"/>
<evidence type="ECO:0000256" key="1">
    <source>
        <dbReference type="SAM" id="MobiDB-lite"/>
    </source>
</evidence>
<evidence type="ECO:0000313" key="3">
    <source>
        <dbReference type="Proteomes" id="UP000265520"/>
    </source>
</evidence>
<keyword evidence="3" id="KW-1185">Reference proteome</keyword>
<dbReference type="EMBL" id="LXQA010155683">
    <property type="protein sequence ID" value="MCI26851.1"/>
    <property type="molecule type" value="Genomic_DNA"/>
</dbReference>
<evidence type="ECO:0000313" key="2">
    <source>
        <dbReference type="EMBL" id="MCI26851.1"/>
    </source>
</evidence>
<reference evidence="2 3" key="1">
    <citation type="journal article" date="2018" name="Front. Plant Sci.">
        <title>Red Clover (Trifolium pratense) and Zigzag Clover (T. medium) - A Picture of Genomic Similarities and Differences.</title>
        <authorList>
            <person name="Dluhosova J."/>
            <person name="Istvanek J."/>
            <person name="Nedelnik J."/>
            <person name="Repkova J."/>
        </authorList>
    </citation>
    <scope>NUCLEOTIDE SEQUENCE [LARGE SCALE GENOMIC DNA]</scope>
    <source>
        <strain evidence="3">cv. 10/8</strain>
        <tissue evidence="2">Leaf</tissue>
    </source>
</reference>
<organism evidence="2 3">
    <name type="scientific">Trifolium medium</name>
    <dbReference type="NCBI Taxonomy" id="97028"/>
    <lineage>
        <taxon>Eukaryota</taxon>
        <taxon>Viridiplantae</taxon>
        <taxon>Streptophyta</taxon>
        <taxon>Embryophyta</taxon>
        <taxon>Tracheophyta</taxon>
        <taxon>Spermatophyta</taxon>
        <taxon>Magnoliopsida</taxon>
        <taxon>eudicotyledons</taxon>
        <taxon>Gunneridae</taxon>
        <taxon>Pentapetalae</taxon>
        <taxon>rosids</taxon>
        <taxon>fabids</taxon>
        <taxon>Fabales</taxon>
        <taxon>Fabaceae</taxon>
        <taxon>Papilionoideae</taxon>
        <taxon>50 kb inversion clade</taxon>
        <taxon>NPAAA clade</taxon>
        <taxon>Hologalegina</taxon>
        <taxon>IRL clade</taxon>
        <taxon>Trifolieae</taxon>
        <taxon>Trifolium</taxon>
    </lineage>
</organism>
<feature type="non-terminal residue" evidence="2">
    <location>
        <position position="1"/>
    </location>
</feature>
<name>A0A392QR34_9FABA</name>